<organism evidence="1 2">
    <name type="scientific">Candidatus Methanoperedens nitratireducens</name>
    <dbReference type="NCBI Taxonomy" id="1392998"/>
    <lineage>
        <taxon>Archaea</taxon>
        <taxon>Methanobacteriati</taxon>
        <taxon>Methanobacteriota</taxon>
        <taxon>Stenosarchaea group</taxon>
        <taxon>Methanomicrobia</taxon>
        <taxon>Methanosarcinales</taxon>
        <taxon>ANME-2 cluster</taxon>
        <taxon>Candidatus Methanoperedentaceae</taxon>
        <taxon>Candidatus Methanoperedens</taxon>
    </lineage>
</organism>
<sequence length="60" mass="7158">MGVNEDTMDEIFNERAYYLSDMDKLLLKRLDEQVSRNRMSTPQDFFISMEDRLEAAVSEY</sequence>
<evidence type="ECO:0000313" key="1">
    <source>
        <dbReference type="EMBL" id="KPQ41536.1"/>
    </source>
</evidence>
<name>A0A0P8CFX7_9EURY</name>
<accession>A0A0P8CFX7</accession>
<gene>
    <name evidence="1" type="ORF">MPEBLZ_03899</name>
</gene>
<protein>
    <submittedName>
        <fullName evidence="1">Uncharacterized protein</fullName>
    </submittedName>
</protein>
<dbReference type="Proteomes" id="UP000050360">
    <property type="component" value="Unassembled WGS sequence"/>
</dbReference>
<comment type="caution">
    <text evidence="1">The sequence shown here is derived from an EMBL/GenBank/DDBJ whole genome shotgun (WGS) entry which is preliminary data.</text>
</comment>
<reference evidence="1 2" key="1">
    <citation type="submission" date="2015-09" db="EMBL/GenBank/DDBJ databases">
        <title>A metagenomics-based metabolic model of nitrate-dependent anaerobic oxidation of methane by Methanoperedens-like archaea.</title>
        <authorList>
            <person name="Arshad A."/>
            <person name="Speth D.R."/>
            <person name="De Graaf R.M."/>
            <person name="Op Den Camp H.J."/>
            <person name="Jetten M.S."/>
            <person name="Welte C.U."/>
        </authorList>
    </citation>
    <scope>NUCLEOTIDE SEQUENCE [LARGE SCALE GENOMIC DNA]</scope>
</reference>
<proteinExistence type="predicted"/>
<dbReference type="EMBL" id="LKCM01000337">
    <property type="protein sequence ID" value="KPQ41536.1"/>
    <property type="molecule type" value="Genomic_DNA"/>
</dbReference>
<dbReference type="AlphaFoldDB" id="A0A0P8CFX7"/>
<evidence type="ECO:0000313" key="2">
    <source>
        <dbReference type="Proteomes" id="UP000050360"/>
    </source>
</evidence>